<evidence type="ECO:0000313" key="7">
    <source>
        <dbReference type="Proteomes" id="UP000251835"/>
    </source>
</evidence>
<comment type="subcellular location">
    <subcellularLocation>
        <location evidence="3">Cytoplasm</location>
    </subcellularLocation>
</comment>
<dbReference type="InterPro" id="IPR009012">
    <property type="entry name" value="GrpE_head"/>
</dbReference>
<dbReference type="RefSeq" id="WP_116496973.1">
    <property type="nucleotide sequence ID" value="NZ_QENZ01000005.1"/>
</dbReference>
<dbReference type="InterPro" id="IPR000740">
    <property type="entry name" value="GrpE"/>
</dbReference>
<dbReference type="PANTHER" id="PTHR21237:SF23">
    <property type="entry name" value="GRPE PROTEIN HOMOLOG, MITOCHONDRIAL"/>
    <property type="match status" value="1"/>
</dbReference>
<dbReference type="GO" id="GO:0006457">
    <property type="term" value="P:protein folding"/>
    <property type="evidence" value="ECO:0007669"/>
    <property type="project" value="InterPro"/>
</dbReference>
<dbReference type="Gene3D" id="3.90.20.20">
    <property type="match status" value="1"/>
</dbReference>
<evidence type="ECO:0000256" key="3">
    <source>
        <dbReference type="HAMAP-Rule" id="MF_01151"/>
    </source>
</evidence>
<gene>
    <name evidence="3" type="primary">grpE</name>
    <name evidence="6" type="ORF">C7377_1618</name>
</gene>
<organism evidence="6 7">
    <name type="scientific">Balneicella halophila</name>
    <dbReference type="NCBI Taxonomy" id="1537566"/>
    <lineage>
        <taxon>Bacteria</taxon>
        <taxon>Pseudomonadati</taxon>
        <taxon>Bacteroidota</taxon>
        <taxon>Bacteroidia</taxon>
        <taxon>Bacteroidales</taxon>
        <taxon>Balneicellaceae</taxon>
        <taxon>Balneicella</taxon>
    </lineage>
</organism>
<dbReference type="GO" id="GO:0042803">
    <property type="term" value="F:protein homodimerization activity"/>
    <property type="evidence" value="ECO:0007669"/>
    <property type="project" value="InterPro"/>
</dbReference>
<keyword evidence="2 3" id="KW-0143">Chaperone</keyword>
<evidence type="ECO:0000256" key="2">
    <source>
        <dbReference type="ARBA" id="ARBA00023186"/>
    </source>
</evidence>
<dbReference type="SUPFAM" id="SSF51064">
    <property type="entry name" value="Head domain of nucleotide exchange factor GrpE"/>
    <property type="match status" value="1"/>
</dbReference>
<sequence>MTDKKKKKSSEKEPKVDELQLLEERIAELENEVETLEDKNLRLTAEFDNYRKRTLKEKMELTKHAGEKILTNILPVIDNFERAMDVMQDTKDIEAVKEGIELIYSNFKDFLRQNGVTEIEVLNEEFDTDVSEAITKIPAPSEDMKGKVIDCTEKGYKLNDKVIRYAKVVVGE</sequence>
<dbReference type="InterPro" id="IPR013805">
    <property type="entry name" value="GrpE_CC"/>
</dbReference>
<dbReference type="GO" id="GO:0051087">
    <property type="term" value="F:protein-folding chaperone binding"/>
    <property type="evidence" value="ECO:0007669"/>
    <property type="project" value="InterPro"/>
</dbReference>
<accession>A0A7L4UN39</accession>
<dbReference type="EMBL" id="QENZ01000005">
    <property type="protein sequence ID" value="PVX49976.1"/>
    <property type="molecule type" value="Genomic_DNA"/>
</dbReference>
<dbReference type="SUPFAM" id="SSF58014">
    <property type="entry name" value="Coiled-coil domain of nucleotide exchange factor GrpE"/>
    <property type="match status" value="1"/>
</dbReference>
<evidence type="ECO:0000256" key="5">
    <source>
        <dbReference type="SAM" id="Coils"/>
    </source>
</evidence>
<dbReference type="HAMAP" id="MF_01151">
    <property type="entry name" value="GrpE"/>
    <property type="match status" value="1"/>
</dbReference>
<dbReference type="GO" id="GO:0000774">
    <property type="term" value="F:adenyl-nucleotide exchange factor activity"/>
    <property type="evidence" value="ECO:0007669"/>
    <property type="project" value="InterPro"/>
</dbReference>
<proteinExistence type="inferred from homology"/>
<comment type="caution">
    <text evidence="6">The sequence shown here is derived from an EMBL/GenBank/DDBJ whole genome shotgun (WGS) entry which is preliminary data.</text>
</comment>
<dbReference type="Proteomes" id="UP000251835">
    <property type="component" value="Unassembled WGS sequence"/>
</dbReference>
<dbReference type="AlphaFoldDB" id="A0A7L4UN39"/>
<dbReference type="OrthoDB" id="9812586at2"/>
<dbReference type="Pfam" id="PF01025">
    <property type="entry name" value="GrpE"/>
    <property type="match status" value="1"/>
</dbReference>
<evidence type="ECO:0000256" key="4">
    <source>
        <dbReference type="RuleBase" id="RU004478"/>
    </source>
</evidence>
<protein>
    <recommendedName>
        <fullName evidence="3">Protein GrpE</fullName>
    </recommendedName>
    <alternativeName>
        <fullName evidence="3">HSP-70 cofactor</fullName>
    </alternativeName>
</protein>
<dbReference type="CDD" id="cd00446">
    <property type="entry name" value="GrpE"/>
    <property type="match status" value="1"/>
</dbReference>
<dbReference type="PANTHER" id="PTHR21237">
    <property type="entry name" value="GRPE PROTEIN"/>
    <property type="match status" value="1"/>
</dbReference>
<evidence type="ECO:0000256" key="1">
    <source>
        <dbReference type="ARBA" id="ARBA00009054"/>
    </source>
</evidence>
<keyword evidence="7" id="KW-1185">Reference proteome</keyword>
<dbReference type="PRINTS" id="PR00773">
    <property type="entry name" value="GRPEPROTEIN"/>
</dbReference>
<evidence type="ECO:0000313" key="6">
    <source>
        <dbReference type="EMBL" id="PVX49976.1"/>
    </source>
</evidence>
<comment type="similarity">
    <text evidence="1 3 4">Belongs to the GrpE family.</text>
</comment>
<comment type="subunit">
    <text evidence="3">Homodimer.</text>
</comment>
<name>A0A7L4UN39_BALHA</name>
<feature type="coiled-coil region" evidence="5">
    <location>
        <begin position="12"/>
        <end position="53"/>
    </location>
</feature>
<dbReference type="GO" id="GO:0005737">
    <property type="term" value="C:cytoplasm"/>
    <property type="evidence" value="ECO:0007669"/>
    <property type="project" value="UniProtKB-SubCell"/>
</dbReference>
<keyword evidence="3" id="KW-0963">Cytoplasm</keyword>
<comment type="function">
    <text evidence="3">Participates actively in the response to hyperosmotic and heat shock by preventing the aggregation of stress-denatured proteins, in association with DnaK and GrpE. It is the nucleotide exchange factor for DnaK and may function as a thermosensor. Unfolded proteins bind initially to DnaJ; upon interaction with the DnaJ-bound protein, DnaK hydrolyzes its bound ATP, resulting in the formation of a stable complex. GrpE releases ADP from DnaK; ATP binding to DnaK triggers the release of the substrate protein, thus completing the reaction cycle. Several rounds of ATP-dependent interactions between DnaJ, DnaK and GrpE are required for fully efficient folding.</text>
</comment>
<dbReference type="GO" id="GO:0051082">
    <property type="term" value="F:unfolded protein binding"/>
    <property type="evidence" value="ECO:0007669"/>
    <property type="project" value="TreeGrafter"/>
</dbReference>
<keyword evidence="5" id="KW-0175">Coiled coil</keyword>
<keyword evidence="3" id="KW-0346">Stress response</keyword>
<reference evidence="6 7" key="1">
    <citation type="submission" date="2018-05" db="EMBL/GenBank/DDBJ databases">
        <title>Genomic Encyclopedia of Type Strains, Phase IV (KMG-IV): sequencing the most valuable type-strain genomes for metagenomic binning, comparative biology and taxonomic classification.</title>
        <authorList>
            <person name="Goeker M."/>
        </authorList>
    </citation>
    <scope>NUCLEOTIDE SEQUENCE [LARGE SCALE GENOMIC DNA]</scope>
    <source>
        <strain evidence="6 7">DSM 28579</strain>
    </source>
</reference>
<dbReference type="Gene3D" id="2.30.22.10">
    <property type="entry name" value="Head domain of nucleotide exchange factor GrpE"/>
    <property type="match status" value="1"/>
</dbReference>